<dbReference type="PANTHER" id="PTHR11960:SF73">
    <property type="entry name" value="TRANSLATION INITIATION FACTOR 4E, PUTATIVE-RELATED"/>
    <property type="match status" value="1"/>
</dbReference>
<dbReference type="Pfam" id="PF01652">
    <property type="entry name" value="IF4E"/>
    <property type="match status" value="1"/>
</dbReference>
<feature type="compositionally biased region" description="Polar residues" evidence="2">
    <location>
        <begin position="482"/>
        <end position="495"/>
    </location>
</feature>
<name>A0A127ZJB5_9BASI</name>
<keyword evidence="1 3" id="KW-0396">Initiation factor</keyword>
<comment type="similarity">
    <text evidence="1">Belongs to the eukaryotic initiation factor 4E family.</text>
</comment>
<dbReference type="EMBL" id="LK056694">
    <property type="protein sequence ID" value="CDU26211.1"/>
    <property type="molecule type" value="Genomic_DNA"/>
</dbReference>
<reference evidence="3" key="1">
    <citation type="submission" date="2014-06" db="EMBL/GenBank/DDBJ databases">
        <authorList>
            <person name="Ju J."/>
            <person name="Zhang J."/>
        </authorList>
    </citation>
    <scope>NUCLEOTIDE SEQUENCE</scope>
    <source>
        <strain evidence="3">SscI8</strain>
    </source>
</reference>
<dbReference type="PANTHER" id="PTHR11960">
    <property type="entry name" value="EUKARYOTIC TRANSLATION INITIATION FACTOR 4E RELATED"/>
    <property type="match status" value="1"/>
</dbReference>
<feature type="compositionally biased region" description="Polar residues" evidence="2">
    <location>
        <begin position="508"/>
        <end position="524"/>
    </location>
</feature>
<evidence type="ECO:0000256" key="2">
    <source>
        <dbReference type="SAM" id="MobiDB-lite"/>
    </source>
</evidence>
<dbReference type="GO" id="GO:0003743">
    <property type="term" value="F:translation initiation factor activity"/>
    <property type="evidence" value="ECO:0007669"/>
    <property type="project" value="UniProtKB-KW"/>
</dbReference>
<dbReference type="OrthoDB" id="590761at2759"/>
<keyword evidence="1" id="KW-0648">Protein biosynthesis</keyword>
<feature type="region of interest" description="Disordered" evidence="2">
    <location>
        <begin position="155"/>
        <end position="225"/>
    </location>
</feature>
<dbReference type="GO" id="GO:0000340">
    <property type="term" value="F:RNA 7-methylguanosine cap binding"/>
    <property type="evidence" value="ECO:0007669"/>
    <property type="project" value="TreeGrafter"/>
</dbReference>
<dbReference type="AlphaFoldDB" id="A0A127ZJB5"/>
<feature type="compositionally biased region" description="Basic and acidic residues" evidence="2">
    <location>
        <begin position="179"/>
        <end position="195"/>
    </location>
</feature>
<gene>
    <name evidence="3" type="ORF">SPSC_06405</name>
</gene>
<evidence type="ECO:0000256" key="1">
    <source>
        <dbReference type="RuleBase" id="RU004374"/>
    </source>
</evidence>
<dbReference type="SUPFAM" id="SSF55418">
    <property type="entry name" value="eIF4e-like"/>
    <property type="match status" value="1"/>
</dbReference>
<protein>
    <submittedName>
        <fullName evidence="3">Related to CDC33-translation initiation factor eIF4E</fullName>
    </submittedName>
</protein>
<sequence length="598" mass="63544">MTSTSLRRMPLRSVEANQQDENALLPTTSCSSQMTLTASSSSPSAATSLGRMRSPSKLPTLSDIAARLNRDRETTPSNSPAKGQPPPAPATTVDATNGAGGEVARPRLELTGRITGSPKPPSQQNSDRKMISTSSVGSPSKLADAVKVDETLCVSPKAGSSGSCSPTKRMLAKGLPSLEEIRDRMSRKGLADEGPKLTSGSSSPVTLVEKSPEVKQAPAPASVVSKPAVEQKPIVQTAKPGLRVSTNIPANGPRLNHPLPAPPAKSPTYPLRHEWTLFFDTRSTPILPSPTTPTTTTTLTSWEANLRTIGTYSHVATFLNCFSKLHRPSQLPAHSSYHLFKDAIKPMWEDPRNTSGGKWTIMFRQRNPALVDRSWLWLVLGLIGEEMDAGDECCGAVCSVRPRDRIALWTRGRGREGVEGVGRRLVRLLELEGEAGVVVEFSGHEDRVGWTMLSNPVAVSRTPTMGSFPSVGEKLSPGSGKAPSSPNDKNRSISPNPAAGESYGRLSGQHSSTSGVFGRSSPNPQIGALGQSLGLGIGNSSPGSSPNPNDLGAKKLVGKKSFSPQTGDMAFSWRSGNRSTSPQRKDGERSRSSSPFKP</sequence>
<evidence type="ECO:0000313" key="3">
    <source>
        <dbReference type="EMBL" id="CDU26211.1"/>
    </source>
</evidence>
<dbReference type="InterPro" id="IPR001040">
    <property type="entry name" value="TIF_eIF_4E"/>
</dbReference>
<organism evidence="3">
    <name type="scientific">Sporisorium scitamineum</name>
    <dbReference type="NCBI Taxonomy" id="49012"/>
    <lineage>
        <taxon>Eukaryota</taxon>
        <taxon>Fungi</taxon>
        <taxon>Dikarya</taxon>
        <taxon>Basidiomycota</taxon>
        <taxon>Ustilaginomycotina</taxon>
        <taxon>Ustilaginomycetes</taxon>
        <taxon>Ustilaginales</taxon>
        <taxon>Ustilaginaceae</taxon>
        <taxon>Sporisorium</taxon>
    </lineage>
</organism>
<proteinExistence type="inferred from homology"/>
<dbReference type="InterPro" id="IPR023398">
    <property type="entry name" value="TIF_eIF4e-like"/>
</dbReference>
<dbReference type="GO" id="GO:0016281">
    <property type="term" value="C:eukaryotic translation initiation factor 4F complex"/>
    <property type="evidence" value="ECO:0007669"/>
    <property type="project" value="TreeGrafter"/>
</dbReference>
<feature type="compositionally biased region" description="Polar residues" evidence="2">
    <location>
        <begin position="15"/>
        <end position="28"/>
    </location>
</feature>
<keyword evidence="1" id="KW-0694">RNA-binding</keyword>
<feature type="region of interest" description="Disordered" evidence="2">
    <location>
        <begin position="1"/>
        <end position="142"/>
    </location>
</feature>
<feature type="region of interest" description="Disordered" evidence="2">
    <location>
        <begin position="459"/>
        <end position="598"/>
    </location>
</feature>
<accession>A0A127ZJB5</accession>
<dbReference type="Gene3D" id="3.30.760.10">
    <property type="entry name" value="RNA Cap, Translation Initiation Factor Eif4e"/>
    <property type="match status" value="1"/>
</dbReference>
<feature type="compositionally biased region" description="Low complexity" evidence="2">
    <location>
        <begin position="532"/>
        <end position="551"/>
    </location>
</feature>
<feature type="compositionally biased region" description="Low complexity" evidence="2">
    <location>
        <begin position="29"/>
        <end position="48"/>
    </location>
</feature>